<keyword evidence="5" id="KW-0694">RNA-binding</keyword>
<dbReference type="GO" id="GO:0006397">
    <property type="term" value="P:mRNA processing"/>
    <property type="evidence" value="ECO:0007669"/>
    <property type="project" value="UniProtKB-KW"/>
</dbReference>
<feature type="compositionally biased region" description="Basic and acidic residues" evidence="8">
    <location>
        <begin position="206"/>
        <end position="220"/>
    </location>
</feature>
<dbReference type="AlphaFoldDB" id="A0A210PFU2"/>
<dbReference type="FunFam" id="3.30.70.330:FF:000424">
    <property type="entry name" value="RNA-binding protein 48 isoform X4"/>
    <property type="match status" value="1"/>
</dbReference>
<feature type="compositionally biased region" description="Polar residues" evidence="8">
    <location>
        <begin position="294"/>
        <end position="310"/>
    </location>
</feature>
<dbReference type="PANTHER" id="PTHR20957:SF0">
    <property type="entry name" value="RNA-BINDING PROTEIN 48"/>
    <property type="match status" value="1"/>
</dbReference>
<evidence type="ECO:0000256" key="4">
    <source>
        <dbReference type="ARBA" id="ARBA00022728"/>
    </source>
</evidence>
<evidence type="ECO:0000313" key="10">
    <source>
        <dbReference type="Proteomes" id="UP000242188"/>
    </source>
</evidence>
<dbReference type="OrthoDB" id="78358at2759"/>
<evidence type="ECO:0000256" key="6">
    <source>
        <dbReference type="ARBA" id="ARBA00023187"/>
    </source>
</evidence>
<dbReference type="PANTHER" id="PTHR20957">
    <property type="entry name" value="RNA-BINDING PROTEIN 48"/>
    <property type="match status" value="1"/>
</dbReference>
<dbReference type="InterPro" id="IPR039599">
    <property type="entry name" value="RBM48"/>
</dbReference>
<feature type="compositionally biased region" description="Basic and acidic residues" evidence="8">
    <location>
        <begin position="439"/>
        <end position="455"/>
    </location>
</feature>
<feature type="region of interest" description="Disordered" evidence="8">
    <location>
        <begin position="423"/>
        <end position="455"/>
    </location>
</feature>
<gene>
    <name evidence="9" type="ORF">KP79_PYT19490</name>
</gene>
<dbReference type="CDD" id="cd12442">
    <property type="entry name" value="RRM_RBM48"/>
    <property type="match status" value="1"/>
</dbReference>
<evidence type="ECO:0000256" key="7">
    <source>
        <dbReference type="ARBA" id="ARBA00035004"/>
    </source>
</evidence>
<protein>
    <recommendedName>
        <fullName evidence="2">RNA-binding protein 48</fullName>
    </recommendedName>
</protein>
<dbReference type="InterPro" id="IPR012677">
    <property type="entry name" value="Nucleotide-bd_a/b_plait_sf"/>
</dbReference>
<dbReference type="GO" id="GO:0005681">
    <property type="term" value="C:spliceosomal complex"/>
    <property type="evidence" value="ECO:0007669"/>
    <property type="project" value="UniProtKB-KW"/>
</dbReference>
<feature type="region of interest" description="Disordered" evidence="8">
    <location>
        <begin position="143"/>
        <end position="245"/>
    </location>
</feature>
<dbReference type="GO" id="GO:0003723">
    <property type="term" value="F:RNA binding"/>
    <property type="evidence" value="ECO:0007669"/>
    <property type="project" value="UniProtKB-KW"/>
</dbReference>
<dbReference type="EMBL" id="NEDP02076731">
    <property type="protein sequence ID" value="OWF35364.1"/>
    <property type="molecule type" value="Genomic_DNA"/>
</dbReference>
<dbReference type="GO" id="GO:0005654">
    <property type="term" value="C:nucleoplasm"/>
    <property type="evidence" value="ECO:0007669"/>
    <property type="project" value="TreeGrafter"/>
</dbReference>
<reference evidence="9 10" key="1">
    <citation type="journal article" date="2017" name="Nat. Ecol. Evol.">
        <title>Scallop genome provides insights into evolution of bilaterian karyotype and development.</title>
        <authorList>
            <person name="Wang S."/>
            <person name="Zhang J."/>
            <person name="Jiao W."/>
            <person name="Li J."/>
            <person name="Xun X."/>
            <person name="Sun Y."/>
            <person name="Guo X."/>
            <person name="Huan P."/>
            <person name="Dong B."/>
            <person name="Zhang L."/>
            <person name="Hu X."/>
            <person name="Sun X."/>
            <person name="Wang J."/>
            <person name="Zhao C."/>
            <person name="Wang Y."/>
            <person name="Wang D."/>
            <person name="Huang X."/>
            <person name="Wang R."/>
            <person name="Lv J."/>
            <person name="Li Y."/>
            <person name="Zhang Z."/>
            <person name="Liu B."/>
            <person name="Lu W."/>
            <person name="Hui Y."/>
            <person name="Liang J."/>
            <person name="Zhou Z."/>
            <person name="Hou R."/>
            <person name="Li X."/>
            <person name="Liu Y."/>
            <person name="Li H."/>
            <person name="Ning X."/>
            <person name="Lin Y."/>
            <person name="Zhao L."/>
            <person name="Xing Q."/>
            <person name="Dou J."/>
            <person name="Li Y."/>
            <person name="Mao J."/>
            <person name="Guo H."/>
            <person name="Dou H."/>
            <person name="Li T."/>
            <person name="Mu C."/>
            <person name="Jiang W."/>
            <person name="Fu Q."/>
            <person name="Fu X."/>
            <person name="Miao Y."/>
            <person name="Liu J."/>
            <person name="Yu Q."/>
            <person name="Li R."/>
            <person name="Liao H."/>
            <person name="Li X."/>
            <person name="Kong Y."/>
            <person name="Jiang Z."/>
            <person name="Chourrout D."/>
            <person name="Li R."/>
            <person name="Bao Z."/>
        </authorList>
    </citation>
    <scope>NUCLEOTIDE SEQUENCE [LARGE SCALE GENOMIC DNA]</scope>
    <source>
        <strain evidence="9 10">PY_sf001</strain>
    </source>
</reference>
<dbReference type="GO" id="GO:0008380">
    <property type="term" value="P:RNA splicing"/>
    <property type="evidence" value="ECO:0007669"/>
    <property type="project" value="UniProtKB-KW"/>
</dbReference>
<dbReference type="InterPro" id="IPR034264">
    <property type="entry name" value="RBM48_RRM"/>
</dbReference>
<evidence type="ECO:0000256" key="1">
    <source>
        <dbReference type="ARBA" id="ARBA00006938"/>
    </source>
</evidence>
<sequence length="479" mass="54085">MAAPMNVPQHHVRGEYCTTRSTYREGRYPKAVKVYTINLESSYLLVQGVSAVGATQELVKLFALYGAVAEYRTLDEYPTADQFTDVFLIKFEKIQAARIARRKLDDWSFFSGILHVSYAPEYESVEETRQKLQDRRKSIAARIRKNEAEIGKSRGSNRMASQSQSAISGQSSSSQGQRSNSQWSGDKGQFQMKSFQASKSSNLPSHIDKHNRTRARETQRPADSIPQSDTRVPPLPCTTGAPPLEEEKQIWIPPPPKEVPNREGISHHSASSYEFARVRTAHSLYPPNYDARISTKSDNTQSYNQNAYTQQREENPARMSKSIPQTNGDFKEMFMKRNLSKGDKSDINLKQEASKNHDSDQEAKISSKVKMQAGVIVRTFKPQTAPPKFVPRQMMKLTKKSVNNSVNTSKDVVNKELRQNALRLGEIQGPVARGQDGVQEPRKPTETEESVEKTRIQIRKRVSEITTEEKSIAKKAKSS</sequence>
<name>A0A210PFU2_MIZYE</name>
<keyword evidence="10" id="KW-1185">Reference proteome</keyword>
<evidence type="ECO:0000256" key="2">
    <source>
        <dbReference type="ARBA" id="ARBA00015189"/>
    </source>
</evidence>
<evidence type="ECO:0000256" key="5">
    <source>
        <dbReference type="ARBA" id="ARBA00022884"/>
    </source>
</evidence>
<comment type="function">
    <text evidence="7">As a component of the minor spliceosome, involved in the splicing of U12-type introns in pre-mRNAs.</text>
</comment>
<accession>A0A210PFU2</accession>
<evidence type="ECO:0000256" key="8">
    <source>
        <dbReference type="SAM" id="MobiDB-lite"/>
    </source>
</evidence>
<comment type="similarity">
    <text evidence="1">Belongs to the RBM48 family.</text>
</comment>
<dbReference type="SUPFAM" id="SSF54928">
    <property type="entry name" value="RNA-binding domain, RBD"/>
    <property type="match status" value="1"/>
</dbReference>
<dbReference type="Gene3D" id="3.30.70.330">
    <property type="match status" value="1"/>
</dbReference>
<evidence type="ECO:0000256" key="3">
    <source>
        <dbReference type="ARBA" id="ARBA00022664"/>
    </source>
</evidence>
<dbReference type="STRING" id="6573.A0A210PFU2"/>
<keyword evidence="4" id="KW-0747">Spliceosome</keyword>
<proteinExistence type="inferred from homology"/>
<evidence type="ECO:0000313" key="9">
    <source>
        <dbReference type="EMBL" id="OWF35364.1"/>
    </source>
</evidence>
<feature type="region of interest" description="Disordered" evidence="8">
    <location>
        <begin position="292"/>
        <end position="325"/>
    </location>
</feature>
<keyword evidence="6" id="KW-0508">mRNA splicing</keyword>
<feature type="compositionally biased region" description="Polar residues" evidence="8">
    <location>
        <begin position="191"/>
        <end position="204"/>
    </location>
</feature>
<dbReference type="Proteomes" id="UP000242188">
    <property type="component" value="Unassembled WGS sequence"/>
</dbReference>
<comment type="caution">
    <text evidence="9">The sequence shown here is derived from an EMBL/GenBank/DDBJ whole genome shotgun (WGS) entry which is preliminary data.</text>
</comment>
<feature type="compositionally biased region" description="Low complexity" evidence="8">
    <location>
        <begin position="161"/>
        <end position="185"/>
    </location>
</feature>
<dbReference type="InterPro" id="IPR035979">
    <property type="entry name" value="RBD_domain_sf"/>
</dbReference>
<keyword evidence="3" id="KW-0507">mRNA processing</keyword>
<organism evidence="9 10">
    <name type="scientific">Mizuhopecten yessoensis</name>
    <name type="common">Japanese scallop</name>
    <name type="synonym">Patinopecten yessoensis</name>
    <dbReference type="NCBI Taxonomy" id="6573"/>
    <lineage>
        <taxon>Eukaryota</taxon>
        <taxon>Metazoa</taxon>
        <taxon>Spiralia</taxon>
        <taxon>Lophotrochozoa</taxon>
        <taxon>Mollusca</taxon>
        <taxon>Bivalvia</taxon>
        <taxon>Autobranchia</taxon>
        <taxon>Pteriomorphia</taxon>
        <taxon>Pectinida</taxon>
        <taxon>Pectinoidea</taxon>
        <taxon>Pectinidae</taxon>
        <taxon>Mizuhopecten</taxon>
    </lineage>
</organism>